<dbReference type="AlphaFoldDB" id="A0A939FYR1"/>
<evidence type="ECO:0000259" key="9">
    <source>
        <dbReference type="Pfam" id="PF13632"/>
    </source>
</evidence>
<evidence type="ECO:0000256" key="5">
    <source>
        <dbReference type="ARBA" id="ARBA00022989"/>
    </source>
</evidence>
<keyword evidence="11" id="KW-1185">Reference proteome</keyword>
<feature type="transmembrane region" description="Helical" evidence="8">
    <location>
        <begin position="531"/>
        <end position="552"/>
    </location>
</feature>
<keyword evidence="5 8" id="KW-1133">Transmembrane helix</keyword>
<accession>A0A939FYR1</accession>
<dbReference type="GO" id="GO:0016020">
    <property type="term" value="C:membrane"/>
    <property type="evidence" value="ECO:0007669"/>
    <property type="project" value="UniProtKB-SubCell"/>
</dbReference>
<dbReference type="SUPFAM" id="SSF53448">
    <property type="entry name" value="Nucleotide-diphospho-sugar transferases"/>
    <property type="match status" value="1"/>
</dbReference>
<feature type="region of interest" description="Disordered" evidence="7">
    <location>
        <begin position="15"/>
        <end position="38"/>
    </location>
</feature>
<sequence>MLEAVDQVPPHASSYLIARGASKQPKHPDAGSDMRRRWPRDIARPLPPWFTTRQRLLFADLGINHDTALRAHFAALRHGSDLASELITAGMLDEDRFGEIIARHLSLTFEPIAEGDRIIDPAAMLQRSPPRLLKICNDRLDGRIFIRPTIECLDAVASYLARWPRISRIIRVTSGHSATRAIDRQTAAKRYRAARLSFSADMPRLSARTVIEPMQAVIALILVATTIALFAITPAFAFVLAHVVATGFFAASIAFRLPAIHTPHLAIATHEALPEPGVLETEARAVPVYSVLAALHHETAVVTTLVAALDQLDWPKSRLDIKLICEADDAATTAAVSRAIAGKPQFSLVVVPPGEPRTKPKALNYALPLAHGEFLVLYDAEDAPDPAQLREAYLRFRTGPSNLACLQAPLVVTNGDAHWLAALFAFEYAAHFRKLLPWLAHRGLPLPLGGTSNHFIRQHLVDVGGWDSHNVTEDADLGIRLARAGFRIGTLTRPTYEHAPERWGVWHRQRTRWMKGWFITYLLHMRQPRLLYAQLGLRATVVFQLLFLNMLLSSLAHPLLFLCLIAEAGSIAAGYQFFAQIGWLLWLDIFNVIAAYGLFVVLSAVAMEPKERRGLQYRYLWLPAYWILLALASLRAVLHLVTDPHNWEKTPHGLESRADHDAHRHRVEPFLGETHFPAACGGLPQDAASLP</sequence>
<feature type="transmembrane region" description="Helical" evidence="8">
    <location>
        <begin position="214"/>
        <end position="232"/>
    </location>
</feature>
<evidence type="ECO:0000313" key="11">
    <source>
        <dbReference type="Proteomes" id="UP000664122"/>
    </source>
</evidence>
<keyword evidence="6 8" id="KW-0472">Membrane</keyword>
<dbReference type="PANTHER" id="PTHR43867">
    <property type="entry name" value="CELLULOSE SYNTHASE CATALYTIC SUBUNIT A [UDP-FORMING]"/>
    <property type="match status" value="1"/>
</dbReference>
<gene>
    <name evidence="10" type="ORF">J1C48_15285</name>
</gene>
<dbReference type="GO" id="GO:0016757">
    <property type="term" value="F:glycosyltransferase activity"/>
    <property type="evidence" value="ECO:0007669"/>
    <property type="project" value="UniProtKB-KW"/>
</dbReference>
<evidence type="ECO:0000256" key="4">
    <source>
        <dbReference type="ARBA" id="ARBA00022692"/>
    </source>
</evidence>
<evidence type="ECO:0000313" key="10">
    <source>
        <dbReference type="EMBL" id="MBO0663942.1"/>
    </source>
</evidence>
<name>A0A939FYR1_9HYPH</name>
<dbReference type="InterPro" id="IPR050321">
    <property type="entry name" value="Glycosyltr_2/OpgH_subfam"/>
</dbReference>
<organism evidence="10 11">
    <name type="scientific">Jiella flava</name>
    <dbReference type="NCBI Taxonomy" id="2816857"/>
    <lineage>
        <taxon>Bacteria</taxon>
        <taxon>Pseudomonadati</taxon>
        <taxon>Pseudomonadota</taxon>
        <taxon>Alphaproteobacteria</taxon>
        <taxon>Hyphomicrobiales</taxon>
        <taxon>Aurantimonadaceae</taxon>
        <taxon>Jiella</taxon>
    </lineage>
</organism>
<feature type="compositionally biased region" description="Basic and acidic residues" evidence="7">
    <location>
        <begin position="26"/>
        <end position="38"/>
    </location>
</feature>
<dbReference type="Proteomes" id="UP000664122">
    <property type="component" value="Unassembled WGS sequence"/>
</dbReference>
<reference evidence="10" key="1">
    <citation type="submission" date="2021-03" db="EMBL/GenBank/DDBJ databases">
        <title>Whole genome sequence of Jiella sp. CQZ9-1.</title>
        <authorList>
            <person name="Tuo L."/>
        </authorList>
    </citation>
    <scope>NUCLEOTIDE SEQUENCE</scope>
    <source>
        <strain evidence="10">CQZ9-1</strain>
    </source>
</reference>
<proteinExistence type="predicted"/>
<dbReference type="RefSeq" id="WP_207258857.1">
    <property type="nucleotide sequence ID" value="NZ_JAFMPP010000014.1"/>
</dbReference>
<comment type="caution">
    <text evidence="10">The sequence shown here is derived from an EMBL/GenBank/DDBJ whole genome shotgun (WGS) entry which is preliminary data.</text>
</comment>
<evidence type="ECO:0000256" key="7">
    <source>
        <dbReference type="SAM" id="MobiDB-lite"/>
    </source>
</evidence>
<evidence type="ECO:0000256" key="1">
    <source>
        <dbReference type="ARBA" id="ARBA00004141"/>
    </source>
</evidence>
<feature type="transmembrane region" description="Helical" evidence="8">
    <location>
        <begin position="584"/>
        <end position="607"/>
    </location>
</feature>
<dbReference type="InterPro" id="IPR029044">
    <property type="entry name" value="Nucleotide-diphossugar_trans"/>
</dbReference>
<dbReference type="Pfam" id="PF13632">
    <property type="entry name" value="Glyco_trans_2_3"/>
    <property type="match status" value="1"/>
</dbReference>
<evidence type="ECO:0000256" key="8">
    <source>
        <dbReference type="SAM" id="Phobius"/>
    </source>
</evidence>
<feature type="domain" description="Glycosyltransferase 2-like" evidence="9">
    <location>
        <begin position="376"/>
        <end position="565"/>
    </location>
</feature>
<keyword evidence="2" id="KW-0328">Glycosyltransferase</keyword>
<dbReference type="InterPro" id="IPR001173">
    <property type="entry name" value="Glyco_trans_2-like"/>
</dbReference>
<evidence type="ECO:0000256" key="3">
    <source>
        <dbReference type="ARBA" id="ARBA00022679"/>
    </source>
</evidence>
<evidence type="ECO:0000256" key="6">
    <source>
        <dbReference type="ARBA" id="ARBA00023136"/>
    </source>
</evidence>
<keyword evidence="3" id="KW-0808">Transferase</keyword>
<dbReference type="EMBL" id="JAFMPP010000014">
    <property type="protein sequence ID" value="MBO0663942.1"/>
    <property type="molecule type" value="Genomic_DNA"/>
</dbReference>
<protein>
    <submittedName>
        <fullName evidence="10">Glycosyltransferase</fullName>
    </submittedName>
</protein>
<comment type="subcellular location">
    <subcellularLocation>
        <location evidence="1">Membrane</location>
        <topology evidence="1">Multi-pass membrane protein</topology>
    </subcellularLocation>
</comment>
<dbReference type="Gene3D" id="3.90.550.10">
    <property type="entry name" value="Spore Coat Polysaccharide Biosynthesis Protein SpsA, Chain A"/>
    <property type="match status" value="1"/>
</dbReference>
<feature type="transmembrane region" description="Helical" evidence="8">
    <location>
        <begin position="559"/>
        <end position="578"/>
    </location>
</feature>
<dbReference type="PANTHER" id="PTHR43867:SF2">
    <property type="entry name" value="CELLULOSE SYNTHASE CATALYTIC SUBUNIT A [UDP-FORMING]"/>
    <property type="match status" value="1"/>
</dbReference>
<evidence type="ECO:0000256" key="2">
    <source>
        <dbReference type="ARBA" id="ARBA00022676"/>
    </source>
</evidence>
<keyword evidence="4 8" id="KW-0812">Transmembrane</keyword>
<feature type="transmembrane region" description="Helical" evidence="8">
    <location>
        <begin position="619"/>
        <end position="641"/>
    </location>
</feature>